<dbReference type="GO" id="GO:0000776">
    <property type="term" value="C:kinetochore"/>
    <property type="evidence" value="ECO:0007669"/>
    <property type="project" value="InterPro"/>
</dbReference>
<dbReference type="GO" id="GO:0034501">
    <property type="term" value="P:protein localization to kinetochore"/>
    <property type="evidence" value="ECO:0007669"/>
    <property type="project" value="InterPro"/>
</dbReference>
<evidence type="ECO:0000313" key="5">
    <source>
        <dbReference type="Proteomes" id="UP000308199"/>
    </source>
</evidence>
<dbReference type="InterPro" id="IPR029058">
    <property type="entry name" value="AB_hydrolase_fold"/>
</dbReference>
<dbReference type="AlphaFoldDB" id="A0A4S4KX27"/>
<feature type="coiled-coil region" evidence="1">
    <location>
        <begin position="214"/>
        <end position="253"/>
    </location>
</feature>
<evidence type="ECO:0008006" key="6">
    <source>
        <dbReference type="Google" id="ProtNLM"/>
    </source>
</evidence>
<dbReference type="InterPro" id="IPR037475">
    <property type="entry name" value="Sos7"/>
</dbReference>
<gene>
    <name evidence="4" type="ORF">EW145_g6274</name>
</gene>
<protein>
    <recommendedName>
        <fullName evidence="6">AB hydrolase-1 domain-containing protein</fullName>
    </recommendedName>
</protein>
<dbReference type="InterPro" id="IPR048781">
    <property type="entry name" value="Sos7_CC"/>
</dbReference>
<sequence length="646" mass="72644">MASLNMRPSLDNVESNIHIDKAKSIVDRFNNSSLNIVQAKANFEKKISEFNDIDPATAFTPRQHPSHIANEVDAQISFLRKLKFNYLEQNAKDKYIKTIVDDDSDIITADDNEALRRSNEQKKARLKDAKDRLAKRNKEVQELASDVESKYKSAQSLTEEFAKFTSQILDARLALSRLRTAHPLPRLSVATANATLETQTEKMAAMDAQLSENAARVEKVKEKVQDAARDVERLRMERAAKEEEVRQTKAEEEDERVVGLYDWYTASLALHRSLFSLVSTKSIAENELELTYKVPRSTTGSEVSKSINFTLTLLFHPNTRTLADASVASPDAEVSGLNLSDLIGSHVQSNDILGLVRGITSRVRAGELLSFSPPSPSSSSPYLKLHYIVPSCPDQENPYLDLNKPTVLLLHPRLLDSYFFVPQFRDPRLTHGYNTLAIDHHYLGKNSTSATVDDAPYDSWMIATDLLSALDLLNVNNCHIFAISLADPIAIRMYLLRPEQILSLTLCGMPPPVETDENRQQLIYLRDACYEKDDKGNDRLAQDVMRGLHWMFFSNETGPANIIDEWTASSPYKPSNGDLIFKFFASVLNRKEIPTEKFKSIFCPVLLIHGGNDSFYPPSVAQSQYDAMPNAQREVHILPNAPHFGS</sequence>
<evidence type="ECO:0000259" key="2">
    <source>
        <dbReference type="Pfam" id="PF00561"/>
    </source>
</evidence>
<evidence type="ECO:0000259" key="3">
    <source>
        <dbReference type="Pfam" id="PF20882"/>
    </source>
</evidence>
<keyword evidence="5" id="KW-1185">Reference proteome</keyword>
<dbReference type="EMBL" id="SGPK01000457">
    <property type="protein sequence ID" value="THH03412.1"/>
    <property type="molecule type" value="Genomic_DNA"/>
</dbReference>
<dbReference type="OrthoDB" id="18959at2759"/>
<dbReference type="GO" id="GO:0051315">
    <property type="term" value="P:attachment of mitotic spindle microtubules to kinetochore"/>
    <property type="evidence" value="ECO:0007669"/>
    <property type="project" value="TreeGrafter"/>
</dbReference>
<reference evidence="4 5" key="1">
    <citation type="submission" date="2019-02" db="EMBL/GenBank/DDBJ databases">
        <title>Genome sequencing of the rare red list fungi Phellinidium pouzarii.</title>
        <authorList>
            <person name="Buettner E."/>
            <person name="Kellner H."/>
        </authorList>
    </citation>
    <scope>NUCLEOTIDE SEQUENCE [LARGE SCALE GENOMIC DNA]</scope>
    <source>
        <strain evidence="4 5">DSM 108285</strain>
    </source>
</reference>
<keyword evidence="1" id="KW-0175">Coiled coil</keyword>
<dbReference type="PANTHER" id="PTHR37329:SF1">
    <property type="entry name" value="KINETOCHORE PROTEIN SOS7"/>
    <property type="match status" value="1"/>
</dbReference>
<dbReference type="SUPFAM" id="SSF53474">
    <property type="entry name" value="alpha/beta-Hydrolases"/>
    <property type="match status" value="1"/>
</dbReference>
<dbReference type="PANTHER" id="PTHR37329">
    <property type="entry name" value="KINETOCHORE PROTEIN SOS7"/>
    <property type="match status" value="1"/>
</dbReference>
<dbReference type="Pfam" id="PF00561">
    <property type="entry name" value="Abhydrolase_1"/>
    <property type="match status" value="1"/>
</dbReference>
<dbReference type="Gene3D" id="3.40.50.1820">
    <property type="entry name" value="alpha/beta hydrolase"/>
    <property type="match status" value="1"/>
</dbReference>
<feature type="domain" description="Kinetochore protein Sos7 coiled-coil" evidence="3">
    <location>
        <begin position="78"/>
        <end position="151"/>
    </location>
</feature>
<evidence type="ECO:0000313" key="4">
    <source>
        <dbReference type="EMBL" id="THH03412.1"/>
    </source>
</evidence>
<dbReference type="Pfam" id="PF20882">
    <property type="entry name" value="Sos7"/>
    <property type="match status" value="1"/>
</dbReference>
<evidence type="ECO:0000256" key="1">
    <source>
        <dbReference type="SAM" id="Coils"/>
    </source>
</evidence>
<dbReference type="Proteomes" id="UP000308199">
    <property type="component" value="Unassembled WGS sequence"/>
</dbReference>
<name>A0A4S4KX27_9AGAM</name>
<feature type="coiled-coil region" evidence="1">
    <location>
        <begin position="112"/>
        <end position="150"/>
    </location>
</feature>
<comment type="caution">
    <text evidence="4">The sequence shown here is derived from an EMBL/GenBank/DDBJ whole genome shotgun (WGS) entry which is preliminary data.</text>
</comment>
<organism evidence="4 5">
    <name type="scientific">Phellinidium pouzarii</name>
    <dbReference type="NCBI Taxonomy" id="167371"/>
    <lineage>
        <taxon>Eukaryota</taxon>
        <taxon>Fungi</taxon>
        <taxon>Dikarya</taxon>
        <taxon>Basidiomycota</taxon>
        <taxon>Agaricomycotina</taxon>
        <taxon>Agaricomycetes</taxon>
        <taxon>Hymenochaetales</taxon>
        <taxon>Hymenochaetaceae</taxon>
        <taxon>Phellinidium</taxon>
    </lineage>
</organism>
<proteinExistence type="predicted"/>
<dbReference type="InterPro" id="IPR000073">
    <property type="entry name" value="AB_hydrolase_1"/>
</dbReference>
<feature type="domain" description="AB hydrolase-1" evidence="2">
    <location>
        <begin position="405"/>
        <end position="644"/>
    </location>
</feature>
<accession>A0A4S4KX27</accession>